<keyword evidence="3" id="KW-1185">Reference proteome</keyword>
<sequence>MCPEGAGGLERLRGRLDAGEPRSPPRGSHAGLRVELRAEHGRSHPARRVRARSPANRWWCAGLGRRLRSHRR</sequence>
<evidence type="ECO:0000313" key="2">
    <source>
        <dbReference type="EMBL" id="MFB9072725.1"/>
    </source>
</evidence>
<proteinExistence type="predicted"/>
<feature type="compositionally biased region" description="Basic and acidic residues" evidence="1">
    <location>
        <begin position="32"/>
        <end position="42"/>
    </location>
</feature>
<organism evidence="2 3">
    <name type="scientific">Citricoccus parietis</name>
    <dbReference type="NCBI Taxonomy" id="592307"/>
    <lineage>
        <taxon>Bacteria</taxon>
        <taxon>Bacillati</taxon>
        <taxon>Actinomycetota</taxon>
        <taxon>Actinomycetes</taxon>
        <taxon>Micrococcales</taxon>
        <taxon>Micrococcaceae</taxon>
        <taxon>Citricoccus</taxon>
    </lineage>
</organism>
<comment type="caution">
    <text evidence="2">The sequence shown here is derived from an EMBL/GenBank/DDBJ whole genome shotgun (WGS) entry which is preliminary data.</text>
</comment>
<feature type="region of interest" description="Disordered" evidence="1">
    <location>
        <begin position="1"/>
        <end position="51"/>
    </location>
</feature>
<protein>
    <submittedName>
        <fullName evidence="2">Uncharacterized protein</fullName>
    </submittedName>
</protein>
<dbReference type="Proteomes" id="UP001589575">
    <property type="component" value="Unassembled WGS sequence"/>
</dbReference>
<evidence type="ECO:0000313" key="3">
    <source>
        <dbReference type="Proteomes" id="UP001589575"/>
    </source>
</evidence>
<gene>
    <name evidence="2" type="ORF">ACFFX0_16580</name>
</gene>
<feature type="compositionally biased region" description="Basic and acidic residues" evidence="1">
    <location>
        <begin position="10"/>
        <end position="20"/>
    </location>
</feature>
<evidence type="ECO:0000256" key="1">
    <source>
        <dbReference type="SAM" id="MobiDB-lite"/>
    </source>
</evidence>
<name>A0ABV5G1B7_9MICC</name>
<reference evidence="2 3" key="1">
    <citation type="submission" date="2024-09" db="EMBL/GenBank/DDBJ databases">
        <authorList>
            <person name="Sun Q."/>
            <person name="Mori K."/>
        </authorList>
    </citation>
    <scope>NUCLEOTIDE SEQUENCE [LARGE SCALE GENOMIC DNA]</scope>
    <source>
        <strain evidence="2 3">CCM 7609</strain>
    </source>
</reference>
<accession>A0ABV5G1B7</accession>
<dbReference type="EMBL" id="JBHMFI010000001">
    <property type="protein sequence ID" value="MFB9072725.1"/>
    <property type="molecule type" value="Genomic_DNA"/>
</dbReference>